<organism evidence="10 11">
    <name type="scientific">Salinithrix halophila</name>
    <dbReference type="NCBI Taxonomy" id="1485204"/>
    <lineage>
        <taxon>Bacteria</taxon>
        <taxon>Bacillati</taxon>
        <taxon>Bacillota</taxon>
        <taxon>Bacilli</taxon>
        <taxon>Bacillales</taxon>
        <taxon>Thermoactinomycetaceae</taxon>
        <taxon>Salinithrix</taxon>
    </lineage>
</organism>
<dbReference type="EMBL" id="JBHSAP010000007">
    <property type="protein sequence ID" value="MFC4076341.1"/>
    <property type="molecule type" value="Genomic_DNA"/>
</dbReference>
<evidence type="ECO:0000256" key="5">
    <source>
        <dbReference type="ARBA" id="ARBA00022692"/>
    </source>
</evidence>
<evidence type="ECO:0000256" key="8">
    <source>
        <dbReference type="ARBA" id="ARBA00023136"/>
    </source>
</evidence>
<evidence type="ECO:0000313" key="10">
    <source>
        <dbReference type="EMBL" id="MFC4076341.1"/>
    </source>
</evidence>
<evidence type="ECO:0000313" key="11">
    <source>
        <dbReference type="Proteomes" id="UP001595843"/>
    </source>
</evidence>
<evidence type="ECO:0000256" key="4">
    <source>
        <dbReference type="ARBA" id="ARBA00022475"/>
    </source>
</evidence>
<name>A0ABV8JBQ8_9BACL</name>
<keyword evidence="8 9" id="KW-0472">Membrane</keyword>
<evidence type="ECO:0000256" key="3">
    <source>
        <dbReference type="ARBA" id="ARBA00008079"/>
    </source>
</evidence>
<keyword evidence="5 9" id="KW-0812">Transmembrane</keyword>
<comment type="caution">
    <text evidence="10">The sequence shown here is derived from an EMBL/GenBank/DDBJ whole genome shotgun (WGS) entry which is preliminary data.</text>
</comment>
<dbReference type="PANTHER" id="PTHR36835:SF1">
    <property type="entry name" value="CYTOCHROME BO(3) UBIQUINOL OXIDASE SUBUNIT 4"/>
    <property type="match status" value="1"/>
</dbReference>
<gene>
    <name evidence="10" type="primary">qoxD</name>
    <name evidence="10" type="ORF">ACFOUO_05890</name>
</gene>
<comment type="catalytic activity">
    <reaction evidence="1 9">
        <text>2 a quinol + O2 = 2 a quinone + 2 H2O</text>
        <dbReference type="Rhea" id="RHEA:55376"/>
        <dbReference type="ChEBI" id="CHEBI:15377"/>
        <dbReference type="ChEBI" id="CHEBI:15379"/>
        <dbReference type="ChEBI" id="CHEBI:24646"/>
        <dbReference type="ChEBI" id="CHEBI:132124"/>
    </reaction>
</comment>
<evidence type="ECO:0000256" key="9">
    <source>
        <dbReference type="RuleBase" id="RU367153"/>
    </source>
</evidence>
<reference evidence="11" key="1">
    <citation type="journal article" date="2019" name="Int. J. Syst. Evol. Microbiol.">
        <title>The Global Catalogue of Microorganisms (GCM) 10K type strain sequencing project: providing services to taxonomists for standard genome sequencing and annotation.</title>
        <authorList>
            <consortium name="The Broad Institute Genomics Platform"/>
            <consortium name="The Broad Institute Genome Sequencing Center for Infectious Disease"/>
            <person name="Wu L."/>
            <person name="Ma J."/>
        </authorList>
    </citation>
    <scope>NUCLEOTIDE SEQUENCE [LARGE SCALE GENOMIC DNA]</scope>
    <source>
        <strain evidence="11">IBRC-M 10813</strain>
    </source>
</reference>
<comment type="subcellular location">
    <subcellularLocation>
        <location evidence="2 9">Cell membrane</location>
        <topology evidence="2 9">Multi-pass membrane protein</topology>
    </subcellularLocation>
</comment>
<feature type="transmembrane region" description="Helical" evidence="9">
    <location>
        <begin position="70"/>
        <end position="92"/>
    </location>
</feature>
<evidence type="ECO:0000256" key="6">
    <source>
        <dbReference type="ARBA" id="ARBA00022989"/>
    </source>
</evidence>
<dbReference type="InterPro" id="IPR005171">
    <property type="entry name" value="Cyt_c_oxidase_su4_prok"/>
</dbReference>
<evidence type="ECO:0000256" key="2">
    <source>
        <dbReference type="ARBA" id="ARBA00004651"/>
    </source>
</evidence>
<keyword evidence="11" id="KW-1185">Reference proteome</keyword>
<protein>
    <recommendedName>
        <fullName evidence="9">Quinol oxidase subunit 4</fullName>
        <ecNumber evidence="9">1.10.3.-</ecNumber>
    </recommendedName>
</protein>
<dbReference type="PANTHER" id="PTHR36835">
    <property type="entry name" value="CYTOCHROME BO(3) UBIQUINOL OXIDASE SUBUNIT 4"/>
    <property type="match status" value="1"/>
</dbReference>
<feature type="transmembrane region" description="Helical" evidence="9">
    <location>
        <begin position="36"/>
        <end position="58"/>
    </location>
</feature>
<comment type="similarity">
    <text evidence="3 9">Belongs to the cytochrome c oxidase bacterial subunit 4 family.</text>
</comment>
<dbReference type="EC" id="1.10.3.-" evidence="9"/>
<dbReference type="InterPro" id="IPR014250">
    <property type="entry name" value="QoxD"/>
</dbReference>
<keyword evidence="4 9" id="KW-1003">Cell membrane</keyword>
<keyword evidence="6 9" id="KW-1133">Transmembrane helix</keyword>
<sequence length="98" mass="10786">MSQHQATVKHHIVGFILSLLLTFAALFVVLKAPLAVSIKLTVIVVLAILQMAVQLVYFMHVTEGSKLYQVISLGYGIFVAVCVVAGSIWIMLYNTMHL</sequence>
<dbReference type="InterPro" id="IPR050968">
    <property type="entry name" value="Cytochrome_c_oxidase_bac_sub4"/>
</dbReference>
<evidence type="ECO:0000256" key="1">
    <source>
        <dbReference type="ARBA" id="ARBA00000725"/>
    </source>
</evidence>
<feature type="transmembrane region" description="Helical" evidence="9">
    <location>
        <begin position="12"/>
        <end position="30"/>
    </location>
</feature>
<dbReference type="Proteomes" id="UP001595843">
    <property type="component" value="Unassembled WGS sequence"/>
</dbReference>
<keyword evidence="7 9" id="KW-0560">Oxidoreductase</keyword>
<comment type="function">
    <text evidence="9">Catalyzes quinol oxidation with the concomitant reduction of oxygen to water.</text>
</comment>
<accession>A0ABV8JBQ8</accession>
<dbReference type="Pfam" id="PF03626">
    <property type="entry name" value="COX4_pro"/>
    <property type="match status" value="1"/>
</dbReference>
<evidence type="ECO:0000256" key="7">
    <source>
        <dbReference type="ARBA" id="ARBA00023002"/>
    </source>
</evidence>
<proteinExistence type="inferred from homology"/>
<dbReference type="RefSeq" id="WP_380703100.1">
    <property type="nucleotide sequence ID" value="NZ_JBHSAP010000007.1"/>
</dbReference>
<dbReference type="NCBIfam" id="TIGR02901">
    <property type="entry name" value="QoxD"/>
    <property type="match status" value="1"/>
</dbReference>